<keyword evidence="6 11" id="KW-0995">Kinetochore</keyword>
<comment type="similarity">
    <text evidence="2 11">Belongs to the SPC24 family.</text>
</comment>
<dbReference type="OrthoDB" id="3344830at2759"/>
<dbReference type="Proteomes" id="UP000309340">
    <property type="component" value="Unassembled WGS sequence"/>
</dbReference>
<evidence type="ECO:0000256" key="3">
    <source>
        <dbReference type="ARBA" id="ARBA00022454"/>
    </source>
</evidence>
<dbReference type="GO" id="GO:0005815">
    <property type="term" value="C:microtubule organizing center"/>
    <property type="evidence" value="ECO:0007669"/>
    <property type="project" value="UniProtKB-SubCell"/>
</dbReference>
<evidence type="ECO:0000256" key="5">
    <source>
        <dbReference type="ARBA" id="ARBA00022776"/>
    </source>
</evidence>
<accession>A0A4U0X719</accession>
<evidence type="ECO:0000256" key="7">
    <source>
        <dbReference type="ARBA" id="ARBA00023054"/>
    </source>
</evidence>
<name>A0A4U0X719_9PEZI</name>
<evidence type="ECO:0000313" key="13">
    <source>
        <dbReference type="Proteomes" id="UP000309340"/>
    </source>
</evidence>
<dbReference type="AlphaFoldDB" id="A0A4U0X719"/>
<comment type="caution">
    <text evidence="12">The sequence shown here is derived from an EMBL/GenBank/DDBJ whole genome shotgun (WGS) entry which is preliminary data.</text>
</comment>
<evidence type="ECO:0000256" key="10">
    <source>
        <dbReference type="ARBA" id="ARBA00023328"/>
    </source>
</evidence>
<dbReference type="Gene3D" id="3.30.160.430">
    <property type="match status" value="1"/>
</dbReference>
<keyword evidence="4 11" id="KW-0132">Cell division</keyword>
<dbReference type="SUPFAM" id="SSF143026">
    <property type="entry name" value="Kinetochore globular domain"/>
    <property type="match status" value="1"/>
</dbReference>
<dbReference type="GO" id="GO:0008017">
    <property type="term" value="F:microtubule binding"/>
    <property type="evidence" value="ECO:0007669"/>
    <property type="project" value="TreeGrafter"/>
</dbReference>
<keyword evidence="7" id="KW-0175">Coiled coil</keyword>
<keyword evidence="10 11" id="KW-0137">Centromere</keyword>
<comment type="subcellular location">
    <subcellularLocation>
        <location evidence="1">Cytoplasm</location>
        <location evidence="1">Cytoskeleton</location>
        <location evidence="1">Microtubule organizing center</location>
    </subcellularLocation>
    <subcellularLocation>
        <location evidence="11">Nucleus</location>
    </subcellularLocation>
    <subcellularLocation>
        <location evidence="11">Chromosome</location>
        <location evidence="11">Centromere</location>
        <location evidence="11">Kinetochore</location>
    </subcellularLocation>
</comment>
<evidence type="ECO:0000256" key="4">
    <source>
        <dbReference type="ARBA" id="ARBA00022618"/>
    </source>
</evidence>
<evidence type="ECO:0000256" key="2">
    <source>
        <dbReference type="ARBA" id="ARBA00007804"/>
    </source>
</evidence>
<keyword evidence="9 11" id="KW-0131">Cell cycle</keyword>
<proteinExistence type="inferred from homology"/>
<comment type="subunit">
    <text evidence="11">Component of the NDC80 complex.</text>
</comment>
<dbReference type="GO" id="GO:0005634">
    <property type="term" value="C:nucleus"/>
    <property type="evidence" value="ECO:0007669"/>
    <property type="project" value="UniProtKB-SubCell"/>
</dbReference>
<evidence type="ECO:0000256" key="1">
    <source>
        <dbReference type="ARBA" id="ARBA00004267"/>
    </source>
</evidence>
<keyword evidence="5 11" id="KW-0498">Mitosis</keyword>
<dbReference type="GO" id="GO:0031262">
    <property type="term" value="C:Ndc80 complex"/>
    <property type="evidence" value="ECO:0007669"/>
    <property type="project" value="TreeGrafter"/>
</dbReference>
<evidence type="ECO:0000256" key="11">
    <source>
        <dbReference type="RuleBase" id="RU368011"/>
    </source>
</evidence>
<evidence type="ECO:0000313" key="12">
    <source>
        <dbReference type="EMBL" id="TKA70853.1"/>
    </source>
</evidence>
<keyword evidence="8 11" id="KW-0539">Nucleus</keyword>
<reference evidence="12 13" key="1">
    <citation type="submission" date="2017-03" db="EMBL/GenBank/DDBJ databases">
        <title>Genomes of endolithic fungi from Antarctica.</title>
        <authorList>
            <person name="Coleine C."/>
            <person name="Masonjones S."/>
            <person name="Stajich J.E."/>
        </authorList>
    </citation>
    <scope>NUCLEOTIDE SEQUENCE [LARGE SCALE GENOMIC DNA]</scope>
    <source>
        <strain evidence="12 13">CCFEE 5184</strain>
    </source>
</reference>
<evidence type="ECO:0000256" key="8">
    <source>
        <dbReference type="ARBA" id="ARBA00023242"/>
    </source>
</evidence>
<dbReference type="PANTHER" id="PTHR22142">
    <property type="match status" value="1"/>
</dbReference>
<dbReference type="GO" id="GO:0051301">
    <property type="term" value="P:cell division"/>
    <property type="evidence" value="ECO:0007669"/>
    <property type="project" value="UniProtKB-UniRule"/>
</dbReference>
<protein>
    <recommendedName>
        <fullName evidence="11">Kinetochore protein Spc24</fullName>
    </recommendedName>
</protein>
<comment type="function">
    <text evidence="11">Acts as a component of the essential kinetochore-associated NDC80 complex, which is required for chromosome segregation and spindle checkpoint activity.</text>
</comment>
<organism evidence="12 13">
    <name type="scientific">Friedmanniomyces simplex</name>
    <dbReference type="NCBI Taxonomy" id="329884"/>
    <lineage>
        <taxon>Eukaryota</taxon>
        <taxon>Fungi</taxon>
        <taxon>Dikarya</taxon>
        <taxon>Ascomycota</taxon>
        <taxon>Pezizomycotina</taxon>
        <taxon>Dothideomycetes</taxon>
        <taxon>Dothideomycetidae</taxon>
        <taxon>Mycosphaerellales</taxon>
        <taxon>Teratosphaeriaceae</taxon>
        <taxon>Friedmanniomyces</taxon>
    </lineage>
</organism>
<dbReference type="InterPro" id="IPR038066">
    <property type="entry name" value="Spc24_Fungi_globular_sf"/>
</dbReference>
<dbReference type="CDD" id="cd11565">
    <property type="entry name" value="RWD_Spc24"/>
    <property type="match status" value="1"/>
</dbReference>
<dbReference type="GO" id="GO:0007059">
    <property type="term" value="P:chromosome segregation"/>
    <property type="evidence" value="ECO:0007669"/>
    <property type="project" value="TreeGrafter"/>
</dbReference>
<keyword evidence="13" id="KW-1185">Reference proteome</keyword>
<sequence>MVLFDEDPVTLIHETTAQFKTPPDRESLTRLSSSLAHLHTTRSHRLSTHHAALKHLSRKLNSLQSQVGFEEEGYDAGKHASEMLRLDREKFRVAKGVSEGEAEGERLGAELGALRGQLVGLEGEGVEGGRRVGGGAQGEGEDEVVLKLHVYRSLGIAVTQDATTGEFNRAVIRNTDRGDVNVVNVDGKLSQSFYAKMFWESL</sequence>
<evidence type="ECO:0000256" key="6">
    <source>
        <dbReference type="ARBA" id="ARBA00022838"/>
    </source>
</evidence>
<dbReference type="InterPro" id="IPR013252">
    <property type="entry name" value="Ndc80_Spc24"/>
</dbReference>
<keyword evidence="3 11" id="KW-0158">Chromosome</keyword>
<dbReference type="STRING" id="329884.A0A4U0X719"/>
<dbReference type="EMBL" id="NAJQ01000379">
    <property type="protein sequence ID" value="TKA70853.1"/>
    <property type="molecule type" value="Genomic_DNA"/>
</dbReference>
<dbReference type="PANTHER" id="PTHR22142:SF2">
    <property type="entry name" value="KINETOCHORE PROTEIN SPC24"/>
    <property type="match status" value="1"/>
</dbReference>
<evidence type="ECO:0000256" key="9">
    <source>
        <dbReference type="ARBA" id="ARBA00023306"/>
    </source>
</evidence>
<gene>
    <name evidence="12" type="ORF">B0A55_04989</name>
</gene>
<dbReference type="Pfam" id="PF08286">
    <property type="entry name" value="Spc24"/>
    <property type="match status" value="1"/>
</dbReference>